<dbReference type="PANTHER" id="PTHR14119:SF17">
    <property type="entry name" value="ISOCHORISMATASE DOMAIN-CONTAINING PROTEIN 1"/>
    <property type="match status" value="1"/>
</dbReference>
<accession>A0AAV2QJP3</accession>
<dbReference type="Gene3D" id="3.40.50.850">
    <property type="entry name" value="Isochorismatase-like"/>
    <property type="match status" value="1"/>
</dbReference>
<protein>
    <recommendedName>
        <fullName evidence="2">Isochorismatase domain-containing protein 1</fullName>
    </recommendedName>
</protein>
<feature type="domain" description="Isochorismatase-like" evidence="3">
    <location>
        <begin position="39"/>
        <end position="189"/>
    </location>
</feature>
<dbReference type="InterPro" id="IPR050993">
    <property type="entry name" value="Isochorismatase_domain"/>
</dbReference>
<evidence type="ECO:0000313" key="4">
    <source>
        <dbReference type="EMBL" id="CAL4084012.1"/>
    </source>
</evidence>
<feature type="non-terminal residue" evidence="4">
    <location>
        <position position="1"/>
    </location>
</feature>
<evidence type="ECO:0000256" key="2">
    <source>
        <dbReference type="ARBA" id="ARBA00040688"/>
    </source>
</evidence>
<organism evidence="4 5">
    <name type="scientific">Meganyctiphanes norvegica</name>
    <name type="common">Northern krill</name>
    <name type="synonym">Thysanopoda norvegica</name>
    <dbReference type="NCBI Taxonomy" id="48144"/>
    <lineage>
        <taxon>Eukaryota</taxon>
        <taxon>Metazoa</taxon>
        <taxon>Ecdysozoa</taxon>
        <taxon>Arthropoda</taxon>
        <taxon>Crustacea</taxon>
        <taxon>Multicrustacea</taxon>
        <taxon>Malacostraca</taxon>
        <taxon>Eumalacostraca</taxon>
        <taxon>Eucarida</taxon>
        <taxon>Euphausiacea</taxon>
        <taxon>Euphausiidae</taxon>
        <taxon>Meganyctiphanes</taxon>
    </lineage>
</organism>
<keyword evidence="5" id="KW-1185">Reference proteome</keyword>
<proteinExistence type="inferred from homology"/>
<dbReference type="InterPro" id="IPR000868">
    <property type="entry name" value="Isochorismatase-like_dom"/>
</dbReference>
<dbReference type="EMBL" id="CAXKWB010006708">
    <property type="protein sequence ID" value="CAL4084012.1"/>
    <property type="molecule type" value="Genomic_DNA"/>
</dbReference>
<dbReference type="CDD" id="cd01012">
    <property type="entry name" value="YcaC_related"/>
    <property type="match status" value="1"/>
</dbReference>
<gene>
    <name evidence="4" type="ORF">MNOR_LOCUS12295</name>
</gene>
<evidence type="ECO:0000256" key="1">
    <source>
        <dbReference type="ARBA" id="ARBA00006336"/>
    </source>
</evidence>
<dbReference type="FunFam" id="3.40.50.850:FF:000001">
    <property type="entry name" value="Isochorismatase domain-containing protein 1"/>
    <property type="match status" value="1"/>
</dbReference>
<dbReference type="SUPFAM" id="SSF52499">
    <property type="entry name" value="Isochorismatase-like hydrolases"/>
    <property type="match status" value="1"/>
</dbReference>
<reference evidence="4 5" key="1">
    <citation type="submission" date="2024-05" db="EMBL/GenBank/DDBJ databases">
        <authorList>
            <person name="Wallberg A."/>
        </authorList>
    </citation>
    <scope>NUCLEOTIDE SEQUENCE [LARGE SCALE GENOMIC DNA]</scope>
</reference>
<dbReference type="Pfam" id="PF00857">
    <property type="entry name" value="Isochorismatase"/>
    <property type="match status" value="1"/>
</dbReference>
<sequence>SVQFSSADYSVFTLYQGRMSGAAIVKSKVSLGALDVATTALFLCDVQEKFRPVMMHFEDIVINSKKLLSGCASLGVPLLVTEQYPKGLGNTVAELDISHAVAVVPKTKFTMVVPEVEVKMAVLCDGGLQSIVLCGIESHVCVEQTAIDLLSRGLFVHIVADCCGSRTQEDRLLALQRLQQIGCFVTTSENVLFKLLGDKDHPKFKEIAGLVKATSQPTGLVSKIVYNK</sequence>
<evidence type="ECO:0000259" key="3">
    <source>
        <dbReference type="Pfam" id="PF00857"/>
    </source>
</evidence>
<dbReference type="Proteomes" id="UP001497623">
    <property type="component" value="Unassembled WGS sequence"/>
</dbReference>
<comment type="similarity">
    <text evidence="1">Belongs to the isochorismatase family.</text>
</comment>
<name>A0AAV2QJP3_MEGNR</name>
<dbReference type="InterPro" id="IPR036380">
    <property type="entry name" value="Isochorismatase-like_sf"/>
</dbReference>
<dbReference type="PANTHER" id="PTHR14119">
    <property type="entry name" value="HYDROLASE"/>
    <property type="match status" value="1"/>
</dbReference>
<dbReference type="AlphaFoldDB" id="A0AAV2QJP3"/>
<evidence type="ECO:0000313" key="5">
    <source>
        <dbReference type="Proteomes" id="UP001497623"/>
    </source>
</evidence>
<comment type="caution">
    <text evidence="4">The sequence shown here is derived from an EMBL/GenBank/DDBJ whole genome shotgun (WGS) entry which is preliminary data.</text>
</comment>